<evidence type="ECO:0000259" key="4">
    <source>
        <dbReference type="PROSITE" id="PS50949"/>
    </source>
</evidence>
<dbReference type="InterPro" id="IPR050679">
    <property type="entry name" value="Bact_HTH_transcr_reg"/>
</dbReference>
<organism evidence="5 6">
    <name type="scientific">Sphaerisporangium dianthi</name>
    <dbReference type="NCBI Taxonomy" id="1436120"/>
    <lineage>
        <taxon>Bacteria</taxon>
        <taxon>Bacillati</taxon>
        <taxon>Actinomycetota</taxon>
        <taxon>Actinomycetes</taxon>
        <taxon>Streptosporangiales</taxon>
        <taxon>Streptosporangiaceae</taxon>
        <taxon>Sphaerisporangium</taxon>
    </lineage>
</organism>
<feature type="domain" description="HTH gntR-type" evidence="4">
    <location>
        <begin position="4"/>
        <end position="72"/>
    </location>
</feature>
<keyword evidence="1" id="KW-0805">Transcription regulation</keyword>
<proteinExistence type="predicted"/>
<dbReference type="PANTHER" id="PTHR44846:SF17">
    <property type="entry name" value="GNTR-FAMILY TRANSCRIPTIONAL REGULATOR"/>
    <property type="match status" value="1"/>
</dbReference>
<dbReference type="CDD" id="cd07377">
    <property type="entry name" value="WHTH_GntR"/>
    <property type="match status" value="1"/>
</dbReference>
<dbReference type="PRINTS" id="PR00035">
    <property type="entry name" value="HTHGNTR"/>
</dbReference>
<evidence type="ECO:0000256" key="3">
    <source>
        <dbReference type="ARBA" id="ARBA00023163"/>
    </source>
</evidence>
<gene>
    <name evidence="5" type="ORF">ACFO60_39955</name>
</gene>
<dbReference type="InterPro" id="IPR036388">
    <property type="entry name" value="WH-like_DNA-bd_sf"/>
</dbReference>
<dbReference type="EMBL" id="JBHSFP010000068">
    <property type="protein sequence ID" value="MFC4536984.1"/>
    <property type="molecule type" value="Genomic_DNA"/>
</dbReference>
<dbReference type="Gene3D" id="1.10.10.10">
    <property type="entry name" value="Winged helix-like DNA-binding domain superfamily/Winged helix DNA-binding domain"/>
    <property type="match status" value="1"/>
</dbReference>
<dbReference type="Gene3D" id="3.40.1410.10">
    <property type="entry name" value="Chorismate lyase-like"/>
    <property type="match status" value="1"/>
</dbReference>
<dbReference type="SUPFAM" id="SSF64288">
    <property type="entry name" value="Chorismate lyase-like"/>
    <property type="match status" value="1"/>
</dbReference>
<dbReference type="Proteomes" id="UP001596004">
    <property type="component" value="Unassembled WGS sequence"/>
</dbReference>
<dbReference type="SMART" id="SM00866">
    <property type="entry name" value="UTRA"/>
    <property type="match status" value="1"/>
</dbReference>
<dbReference type="InterPro" id="IPR028978">
    <property type="entry name" value="Chorismate_lyase_/UTRA_dom_sf"/>
</dbReference>
<name>A0ABV9CV24_9ACTN</name>
<reference evidence="6" key="1">
    <citation type="journal article" date="2019" name="Int. J. Syst. Evol. Microbiol.">
        <title>The Global Catalogue of Microorganisms (GCM) 10K type strain sequencing project: providing services to taxonomists for standard genome sequencing and annotation.</title>
        <authorList>
            <consortium name="The Broad Institute Genomics Platform"/>
            <consortium name="The Broad Institute Genome Sequencing Center for Infectious Disease"/>
            <person name="Wu L."/>
            <person name="Ma J."/>
        </authorList>
    </citation>
    <scope>NUCLEOTIDE SEQUENCE [LARGE SCALE GENOMIC DNA]</scope>
    <source>
        <strain evidence="6">CGMCC 4.7132</strain>
    </source>
</reference>
<protein>
    <submittedName>
        <fullName evidence="5">GntR family transcriptional regulator</fullName>
    </submittedName>
</protein>
<dbReference type="SMART" id="SM00345">
    <property type="entry name" value="HTH_GNTR"/>
    <property type="match status" value="1"/>
</dbReference>
<keyword evidence="3" id="KW-0804">Transcription</keyword>
<accession>A0ABV9CV24</accession>
<dbReference type="Pfam" id="PF00392">
    <property type="entry name" value="GntR"/>
    <property type="match status" value="1"/>
</dbReference>
<evidence type="ECO:0000256" key="2">
    <source>
        <dbReference type="ARBA" id="ARBA00023125"/>
    </source>
</evidence>
<keyword evidence="2" id="KW-0238">DNA-binding</keyword>
<keyword evidence="6" id="KW-1185">Reference proteome</keyword>
<dbReference type="SUPFAM" id="SSF46785">
    <property type="entry name" value="Winged helix' DNA-binding domain"/>
    <property type="match status" value="1"/>
</dbReference>
<evidence type="ECO:0000313" key="6">
    <source>
        <dbReference type="Proteomes" id="UP001596004"/>
    </source>
</evidence>
<dbReference type="InterPro" id="IPR036390">
    <property type="entry name" value="WH_DNA-bd_sf"/>
</dbReference>
<dbReference type="PANTHER" id="PTHR44846">
    <property type="entry name" value="MANNOSYL-D-GLYCERATE TRANSPORT/METABOLISM SYSTEM REPRESSOR MNGR-RELATED"/>
    <property type="match status" value="1"/>
</dbReference>
<dbReference type="PROSITE" id="PS50949">
    <property type="entry name" value="HTH_GNTR"/>
    <property type="match status" value="1"/>
</dbReference>
<dbReference type="Pfam" id="PF07702">
    <property type="entry name" value="UTRA"/>
    <property type="match status" value="1"/>
</dbReference>
<evidence type="ECO:0000256" key="1">
    <source>
        <dbReference type="ARBA" id="ARBA00023015"/>
    </source>
</evidence>
<dbReference type="InterPro" id="IPR000524">
    <property type="entry name" value="Tscrpt_reg_HTH_GntR"/>
</dbReference>
<dbReference type="RefSeq" id="WP_380852467.1">
    <property type="nucleotide sequence ID" value="NZ_JBHSFP010000068.1"/>
</dbReference>
<comment type="caution">
    <text evidence="5">The sequence shown here is derived from an EMBL/GenBank/DDBJ whole genome shotgun (WGS) entry which is preliminary data.</text>
</comment>
<sequence length="257" mass="28024">MTDTTPSRQIAESLRSEIANGQLPPGGRLPTVRELAERFGVSRNTVTKAMTILKTEGLITARTGSGAYVREPHPIRRLGPGRYARQRWQVTTVTAHADDRPSSEAIEQQGGQTQEVTLIEADQVVAEALGIEVGAPVYERARVMTRDGLPTHTMTSYYRRDDVEGSAITDPRPGIAGQGGGFAVLASRGLDPHEITEDIAARMPTTEEALLLELPAGEPVVEVRRTTRTVDGQPIEYARGIHAASRFVWSFTYPIPD</sequence>
<evidence type="ECO:0000313" key="5">
    <source>
        <dbReference type="EMBL" id="MFC4536984.1"/>
    </source>
</evidence>
<dbReference type="InterPro" id="IPR011663">
    <property type="entry name" value="UTRA"/>
</dbReference>